<reference evidence="5 7" key="1">
    <citation type="submission" date="2017-07" db="EMBL/GenBank/DDBJ databases">
        <title>Virulence factors identified in Actinobacillus seminis.</title>
        <authorList>
            <person name="Negrete-Abascal E."/>
            <person name="Vaca-Pacheco S."/>
            <person name="Montes-Garcia F."/>
            <person name="Leyto-Gil A.M."/>
            <person name="Fragoso-Garcia E."/>
            <person name="Carvente-Garcia R."/>
            <person name="Perez-Agueros S."/>
            <person name="Castelan-Sanchez H.G."/>
            <person name="Garcia-Molina A."/>
            <person name="Villamar T.E."/>
            <person name="Vazquez-Cruz C."/>
        </authorList>
    </citation>
    <scope>NUCLEOTIDE SEQUENCE [LARGE SCALE GENOMIC DNA]</scope>
    <source>
        <strain evidence="5 7">ATCC 15768</strain>
    </source>
</reference>
<feature type="compositionally biased region" description="Basic and acidic residues" evidence="4">
    <location>
        <begin position="9"/>
        <end position="27"/>
    </location>
</feature>
<gene>
    <name evidence="3 6" type="primary">yihI</name>
    <name evidence="5" type="ORF">CFY87_05205</name>
    <name evidence="6" type="ORF">NCTC10851_00020</name>
</gene>
<dbReference type="EMBL" id="UFSB01000001">
    <property type="protein sequence ID" value="SUU33807.1"/>
    <property type="molecule type" value="Genomic_DNA"/>
</dbReference>
<proteinExistence type="inferred from homology"/>
<dbReference type="GO" id="GO:0005096">
    <property type="term" value="F:GTPase activator activity"/>
    <property type="evidence" value="ECO:0007669"/>
    <property type="project" value="UniProtKB-KW"/>
</dbReference>
<dbReference type="GO" id="GO:0042254">
    <property type="term" value="P:ribosome biogenesis"/>
    <property type="evidence" value="ECO:0007669"/>
    <property type="project" value="UniProtKB-KW"/>
</dbReference>
<comment type="function">
    <text evidence="3">A GTPase-activating protein (GAP) that modifies Der/EngA GTPase function. May play a role in ribosome biogenesis.</text>
</comment>
<dbReference type="InParanoid" id="A0A263HCF0"/>
<sequence>MARQKKTRRLTDIMPARKADRHADASKRPSGRKATRYELDAKAREEKKKRKHKGLTAGSRHSAADNSSKVSEKPKQDARLGSRKKVPLIVEFVNRPEKDQFIQQVPLQEKGQKQDPMLELEQLENNECLNQLLDDLEAGKKLSAKDQAFVDDCLDRIAQLMEELGMADEDENEEDLYRTFEKIDINQFK</sequence>
<dbReference type="Proteomes" id="UP000215738">
    <property type="component" value="Unassembled WGS sequence"/>
</dbReference>
<dbReference type="Pfam" id="PF04220">
    <property type="entry name" value="YihI"/>
    <property type="match status" value="1"/>
</dbReference>
<dbReference type="FunCoup" id="A0A263HCF0">
    <property type="interactions" value="135"/>
</dbReference>
<evidence type="ECO:0000256" key="1">
    <source>
        <dbReference type="ARBA" id="ARBA00022468"/>
    </source>
</evidence>
<keyword evidence="2 3" id="KW-0690">Ribosome biogenesis</keyword>
<keyword evidence="1 3" id="KW-0343">GTPase activation</keyword>
<dbReference type="Proteomes" id="UP000254507">
    <property type="component" value="Unassembled WGS sequence"/>
</dbReference>
<dbReference type="OrthoDB" id="5677577at2"/>
<keyword evidence="7" id="KW-1185">Reference proteome</keyword>
<evidence type="ECO:0000313" key="8">
    <source>
        <dbReference type="Proteomes" id="UP000254507"/>
    </source>
</evidence>
<dbReference type="NCBIfam" id="NF003560">
    <property type="entry name" value="PRK05244.1-1"/>
    <property type="match status" value="1"/>
</dbReference>
<organism evidence="6 8">
    <name type="scientific">Actinobacillus seminis</name>
    <dbReference type="NCBI Taxonomy" id="722"/>
    <lineage>
        <taxon>Bacteria</taxon>
        <taxon>Pseudomonadati</taxon>
        <taxon>Pseudomonadota</taxon>
        <taxon>Gammaproteobacteria</taxon>
        <taxon>Pasteurellales</taxon>
        <taxon>Pasteurellaceae</taxon>
        <taxon>Actinobacillus</taxon>
    </lineage>
</organism>
<dbReference type="HAMAP" id="MF_01058">
    <property type="entry name" value="GAP_YihI"/>
    <property type="match status" value="1"/>
</dbReference>
<name>A0A263HCF0_9PAST</name>
<feature type="region of interest" description="Disordered" evidence="4">
    <location>
        <begin position="1"/>
        <end position="82"/>
    </location>
</feature>
<dbReference type="RefSeq" id="WP_094946196.1">
    <property type="nucleotide sequence ID" value="NZ_NLFK01000004.1"/>
</dbReference>
<feature type="compositionally biased region" description="Basic and acidic residues" evidence="4">
    <location>
        <begin position="35"/>
        <end position="46"/>
    </location>
</feature>
<evidence type="ECO:0000313" key="6">
    <source>
        <dbReference type="EMBL" id="SUU33807.1"/>
    </source>
</evidence>
<evidence type="ECO:0000313" key="7">
    <source>
        <dbReference type="Proteomes" id="UP000215738"/>
    </source>
</evidence>
<evidence type="ECO:0000313" key="5">
    <source>
        <dbReference type="EMBL" id="OZN25110.1"/>
    </source>
</evidence>
<evidence type="ECO:0000256" key="2">
    <source>
        <dbReference type="ARBA" id="ARBA00022517"/>
    </source>
</evidence>
<dbReference type="AlphaFoldDB" id="A0A263HCF0"/>
<reference evidence="6 8" key="2">
    <citation type="submission" date="2018-06" db="EMBL/GenBank/DDBJ databases">
        <authorList>
            <consortium name="Pathogen Informatics"/>
            <person name="Doyle S."/>
        </authorList>
    </citation>
    <scope>NUCLEOTIDE SEQUENCE [LARGE SCALE GENOMIC DNA]</scope>
    <source>
        <strain evidence="6 8">NCTC10851</strain>
    </source>
</reference>
<dbReference type="InterPro" id="IPR007336">
    <property type="entry name" value="YihI"/>
</dbReference>
<evidence type="ECO:0000256" key="3">
    <source>
        <dbReference type="HAMAP-Rule" id="MF_01058"/>
    </source>
</evidence>
<feature type="compositionally biased region" description="Basic and acidic residues" evidence="4">
    <location>
        <begin position="70"/>
        <end position="80"/>
    </location>
</feature>
<accession>A0A263HCF0</accession>
<dbReference type="EMBL" id="NLFK01000004">
    <property type="protein sequence ID" value="OZN25110.1"/>
    <property type="molecule type" value="Genomic_DNA"/>
</dbReference>
<protein>
    <recommendedName>
        <fullName evidence="3">Der GTPase-activating protein YihI</fullName>
    </recommendedName>
</protein>
<comment type="subunit">
    <text evidence="3">Interacts with Der.</text>
</comment>
<evidence type="ECO:0000256" key="4">
    <source>
        <dbReference type="SAM" id="MobiDB-lite"/>
    </source>
</evidence>
<comment type="similarity">
    <text evidence="3">Belongs to the YihI family.</text>
</comment>